<dbReference type="GO" id="GO:0046872">
    <property type="term" value="F:metal ion binding"/>
    <property type="evidence" value="ECO:0007669"/>
    <property type="project" value="UniProtKB-UniRule"/>
</dbReference>
<dbReference type="Pfam" id="PF08282">
    <property type="entry name" value="Hydrolase_3"/>
    <property type="match status" value="1"/>
</dbReference>
<feature type="binding site" evidence="12">
    <location>
        <position position="20"/>
    </location>
    <ligand>
        <name>substrate</name>
    </ligand>
</feature>
<organism evidence="13 14">
    <name type="scientific">Ventosimonas gracilis</name>
    <dbReference type="NCBI Taxonomy" id="1680762"/>
    <lineage>
        <taxon>Bacteria</taxon>
        <taxon>Pseudomonadati</taxon>
        <taxon>Pseudomonadota</taxon>
        <taxon>Gammaproteobacteria</taxon>
        <taxon>Pseudomonadales</taxon>
        <taxon>Ventosimonadaceae</taxon>
        <taxon>Ventosimonas</taxon>
    </lineage>
</organism>
<dbReference type="InterPro" id="IPR023214">
    <property type="entry name" value="HAD_sf"/>
</dbReference>
<evidence type="ECO:0000256" key="4">
    <source>
        <dbReference type="ARBA" id="ARBA00011881"/>
    </source>
</evidence>
<comment type="catalytic activity">
    <reaction evidence="1 11">
        <text>3-deoxy-alpha-D-manno-2-octulosonate-8-phosphate + H2O = 3-deoxy-alpha-D-manno-oct-2-ulosonate + phosphate</text>
        <dbReference type="Rhea" id="RHEA:11500"/>
        <dbReference type="ChEBI" id="CHEBI:15377"/>
        <dbReference type="ChEBI" id="CHEBI:43474"/>
        <dbReference type="ChEBI" id="CHEBI:85985"/>
        <dbReference type="ChEBI" id="CHEBI:85986"/>
        <dbReference type="EC" id="3.1.3.45"/>
    </reaction>
</comment>
<dbReference type="EMBL" id="LSZO01000166">
    <property type="protein sequence ID" value="KXU37326.1"/>
    <property type="molecule type" value="Genomic_DNA"/>
</dbReference>
<evidence type="ECO:0000256" key="11">
    <source>
        <dbReference type="PIRNR" id="PIRNR006118"/>
    </source>
</evidence>
<comment type="function">
    <text evidence="11">Catalyzes the hydrolysis of 3-deoxy-D-manno-octulosonate 8-phosphate (KDO 8-P) to 3-deoxy-D-manno-octulosonate (KDO) and inorganic phosphate.</text>
</comment>
<keyword evidence="14" id="KW-1185">Reference proteome</keyword>
<comment type="cofactor">
    <cofactor evidence="2 11 12">
        <name>Mg(2+)</name>
        <dbReference type="ChEBI" id="CHEBI:18420"/>
    </cofactor>
</comment>
<dbReference type="InterPro" id="IPR010023">
    <property type="entry name" value="KdsC_fam"/>
</dbReference>
<evidence type="ECO:0000256" key="5">
    <source>
        <dbReference type="ARBA" id="ARBA00013066"/>
    </source>
</evidence>
<keyword evidence="11" id="KW-0448">Lipopolysaccharide biosynthesis</keyword>
<evidence type="ECO:0000256" key="3">
    <source>
        <dbReference type="ARBA" id="ARBA00005893"/>
    </source>
</evidence>
<gene>
    <name evidence="13" type="ORF">AXE65_03670</name>
</gene>
<dbReference type="InterPro" id="IPR050793">
    <property type="entry name" value="CMP-NeuNAc_synthase"/>
</dbReference>
<evidence type="ECO:0000256" key="6">
    <source>
        <dbReference type="ARBA" id="ARBA00020092"/>
    </source>
</evidence>
<name>A0A139SRW6_9GAMM</name>
<dbReference type="PANTHER" id="PTHR21485">
    <property type="entry name" value="HAD SUPERFAMILY MEMBERS CMAS AND KDSC"/>
    <property type="match status" value="1"/>
</dbReference>
<evidence type="ECO:0000256" key="7">
    <source>
        <dbReference type="ARBA" id="ARBA00022723"/>
    </source>
</evidence>
<comment type="subunit">
    <text evidence="4 11">Homotetramer.</text>
</comment>
<dbReference type="GO" id="GO:0008781">
    <property type="term" value="F:N-acylneuraminate cytidylyltransferase activity"/>
    <property type="evidence" value="ECO:0007669"/>
    <property type="project" value="TreeGrafter"/>
</dbReference>
<dbReference type="SFLD" id="SFLDG01138">
    <property type="entry name" value="C1.6.2:_Deoxy-d-mannose-octulo"/>
    <property type="match status" value="1"/>
</dbReference>
<comment type="similarity">
    <text evidence="3 11">Belongs to the KdsC family.</text>
</comment>
<dbReference type="CDD" id="cd01630">
    <property type="entry name" value="HAD_KDO-like"/>
    <property type="match status" value="1"/>
</dbReference>
<dbReference type="EC" id="3.1.3.45" evidence="5 11"/>
<dbReference type="GO" id="GO:0019143">
    <property type="term" value="F:3-deoxy-manno-octulosonate-8-phosphatase activity"/>
    <property type="evidence" value="ECO:0007669"/>
    <property type="project" value="UniProtKB-UniRule"/>
</dbReference>
<evidence type="ECO:0000256" key="9">
    <source>
        <dbReference type="ARBA" id="ARBA00022842"/>
    </source>
</evidence>
<dbReference type="Gene3D" id="3.40.50.1000">
    <property type="entry name" value="HAD superfamily/HAD-like"/>
    <property type="match status" value="1"/>
</dbReference>
<keyword evidence="8 11" id="KW-0378">Hydrolase</keyword>
<evidence type="ECO:0000256" key="10">
    <source>
        <dbReference type="ARBA" id="ARBA00031051"/>
    </source>
</evidence>
<sequence length="174" mass="18694">MTDELLNRAAQIRLAVFDVDGVLTDGRLYFLPDGSEVKVFNSQDGLGLQMLREAGVSTAIISGRGGAALEKRAKNLGIAHLYQNCHNKLDALLELCQQHQLDFAQIAHLGDDLPDLPLIRRVGLGMAVANANAFVRAQAHAVTVAQGGEGAAREFCELILHAQGKLAAMRAAWL</sequence>
<dbReference type="PIRSF" id="PIRSF006118">
    <property type="entry name" value="KDO8-P_Ptase"/>
    <property type="match status" value="1"/>
</dbReference>
<dbReference type="InterPro" id="IPR036412">
    <property type="entry name" value="HAD-like_sf"/>
</dbReference>
<dbReference type="FunFam" id="3.40.50.1000:FF:000029">
    <property type="entry name" value="3-deoxy-D-manno-octulosonate 8-phosphate phosphatase KdsC"/>
    <property type="match status" value="1"/>
</dbReference>
<proteinExistence type="inferred from homology"/>
<feature type="binding site" evidence="12">
    <location>
        <position position="111"/>
    </location>
    <ligand>
        <name>Mg(2+)</name>
        <dbReference type="ChEBI" id="CHEBI:18420"/>
    </ligand>
</feature>
<dbReference type="SFLD" id="SFLDS00003">
    <property type="entry name" value="Haloacid_Dehalogenase"/>
    <property type="match status" value="1"/>
</dbReference>
<protein>
    <recommendedName>
        <fullName evidence="6 11">3-deoxy-D-manno-octulosonate 8-phosphate phosphatase KdsC</fullName>
        <ecNumber evidence="5 11">3.1.3.45</ecNumber>
    </recommendedName>
    <alternativeName>
        <fullName evidence="10 11">KDO 8-P phosphatase</fullName>
    </alternativeName>
</protein>
<evidence type="ECO:0000313" key="14">
    <source>
        <dbReference type="Proteomes" id="UP000072660"/>
    </source>
</evidence>
<evidence type="ECO:0000256" key="12">
    <source>
        <dbReference type="PIRSR" id="PIRSR006118-2"/>
    </source>
</evidence>
<dbReference type="NCBIfam" id="TIGR01670">
    <property type="entry name" value="KdsC-phosphatas"/>
    <property type="match status" value="1"/>
</dbReference>
<keyword evidence="9 11" id="KW-0460">Magnesium</keyword>
<keyword evidence="7 11" id="KW-0479">Metal-binding</keyword>
<dbReference type="PANTHER" id="PTHR21485:SF3">
    <property type="entry name" value="N-ACYLNEURAMINATE CYTIDYLYLTRANSFERASE"/>
    <property type="match status" value="1"/>
</dbReference>
<evidence type="ECO:0000313" key="13">
    <source>
        <dbReference type="EMBL" id="KXU37326.1"/>
    </source>
</evidence>
<reference evidence="13 14" key="1">
    <citation type="submission" date="2016-02" db="EMBL/GenBank/DDBJ databases">
        <authorList>
            <person name="Wen L."/>
            <person name="He K."/>
            <person name="Yang H."/>
        </authorList>
    </citation>
    <scope>NUCLEOTIDE SEQUENCE [LARGE SCALE GENOMIC DNA]</scope>
    <source>
        <strain evidence="13 14">CV58</strain>
    </source>
</reference>
<accession>A0A139SRW6</accession>
<dbReference type="Proteomes" id="UP000072660">
    <property type="component" value="Unassembled WGS sequence"/>
</dbReference>
<feature type="binding site" evidence="12">
    <location>
        <position position="18"/>
    </location>
    <ligand>
        <name>Mg(2+)</name>
        <dbReference type="ChEBI" id="CHEBI:18420"/>
    </ligand>
</feature>
<dbReference type="RefSeq" id="WP_068390981.1">
    <property type="nucleotide sequence ID" value="NZ_LSZO01000166.1"/>
</dbReference>
<dbReference type="GO" id="GO:0009103">
    <property type="term" value="P:lipopolysaccharide biosynthetic process"/>
    <property type="evidence" value="ECO:0007669"/>
    <property type="project" value="UniProtKB-UniRule"/>
</dbReference>
<evidence type="ECO:0000256" key="1">
    <source>
        <dbReference type="ARBA" id="ARBA00000898"/>
    </source>
</evidence>
<evidence type="ECO:0000256" key="8">
    <source>
        <dbReference type="ARBA" id="ARBA00022801"/>
    </source>
</evidence>
<dbReference type="SFLD" id="SFLDG01136">
    <property type="entry name" value="C1.6:_Phosphoserine_Phosphatas"/>
    <property type="match status" value="1"/>
</dbReference>
<comment type="caution">
    <text evidence="13">The sequence shown here is derived from an EMBL/GenBank/DDBJ whole genome shotgun (WGS) entry which is preliminary data.</text>
</comment>
<evidence type="ECO:0000256" key="2">
    <source>
        <dbReference type="ARBA" id="ARBA00001946"/>
    </source>
</evidence>
<dbReference type="AlphaFoldDB" id="A0A139SRW6"/>
<dbReference type="SUPFAM" id="SSF56784">
    <property type="entry name" value="HAD-like"/>
    <property type="match status" value="1"/>
</dbReference>
<dbReference type="OrthoDB" id="9805604at2"/>